<dbReference type="NCBIfam" id="TIGR02098">
    <property type="entry name" value="MJ0042_CXXC"/>
    <property type="match status" value="1"/>
</dbReference>
<sequence length="339" mass="34592">MNVSCPACATEYIVDQPDERNFHGNTARMRCGACDTVWLVSRVAEPETSPQLQQARPASDRAHAAVVRRGTAREKRDLFATRDPELGSVKQTLRPAPFSSGVAARNETSVLFTIDSLKSAAAQKTPPPPPPPMTNSAPSGRPDDDDGLIDLKALSSVPPRGAPNASQPLFTSEPPPGAFARELSSPGSLLPLVRKRPTAKLIGAIAGGVVATALMVVGIAVAFRGEEPAKNVATASIAAAKPVIPAPVVAPPPPAPEPAAAPAAKEEEAKPVAAGKKGKGGKGKVSRPSPASGLQKVGSSGVAAKSEAAPAPKPAARSADACGCKGNFDCIIRCSAKGK</sequence>
<evidence type="ECO:0000313" key="4">
    <source>
        <dbReference type="Proteomes" id="UP000064967"/>
    </source>
</evidence>
<keyword evidence="2" id="KW-1133">Transmembrane helix</keyword>
<dbReference type="KEGG" id="llu:AKJ09_08337"/>
<keyword evidence="4" id="KW-1185">Reference proteome</keyword>
<feature type="region of interest" description="Disordered" evidence="1">
    <location>
        <begin position="120"/>
        <end position="184"/>
    </location>
</feature>
<evidence type="ECO:0008006" key="5">
    <source>
        <dbReference type="Google" id="ProtNLM"/>
    </source>
</evidence>
<name>A0A0K1Q7G7_9BACT</name>
<dbReference type="InterPro" id="IPR011723">
    <property type="entry name" value="Znf/thioredoxin_put"/>
</dbReference>
<reference evidence="3 4" key="1">
    <citation type="submission" date="2015-08" db="EMBL/GenBank/DDBJ databases">
        <authorList>
            <person name="Babu N.S."/>
            <person name="Beckwith C.J."/>
            <person name="Beseler K.G."/>
            <person name="Brison A."/>
            <person name="Carone J.V."/>
            <person name="Caskin T.P."/>
            <person name="Diamond M."/>
            <person name="Durham M.E."/>
            <person name="Foxe J.M."/>
            <person name="Go M."/>
            <person name="Henderson B.A."/>
            <person name="Jones I.B."/>
            <person name="McGettigan J.A."/>
            <person name="Micheletti S.J."/>
            <person name="Nasrallah M.E."/>
            <person name="Ortiz D."/>
            <person name="Piller C.R."/>
            <person name="Privatt S.R."/>
            <person name="Schneider S.L."/>
            <person name="Sharp S."/>
            <person name="Smith T.C."/>
            <person name="Stanton J.D."/>
            <person name="Ullery H.E."/>
            <person name="Wilson R.J."/>
            <person name="Serrano M.G."/>
            <person name="Buck G."/>
            <person name="Lee V."/>
            <person name="Wang Y."/>
            <person name="Carvalho R."/>
            <person name="Voegtly L."/>
            <person name="Shi R."/>
            <person name="Duckworth R."/>
            <person name="Johnson A."/>
            <person name="Loviza R."/>
            <person name="Walstead R."/>
            <person name="Shah Z."/>
            <person name="Kiflezghi M."/>
            <person name="Wade K."/>
            <person name="Ball S.L."/>
            <person name="Bradley K.W."/>
            <person name="Asai D.J."/>
            <person name="Bowman C.A."/>
            <person name="Russell D.A."/>
            <person name="Pope W.H."/>
            <person name="Jacobs-Sera D."/>
            <person name="Hendrix R.W."/>
            <person name="Hatfull G.F."/>
        </authorList>
    </citation>
    <scope>NUCLEOTIDE SEQUENCE [LARGE SCALE GENOMIC DNA]</scope>
    <source>
        <strain evidence="3 4">DSM 27648</strain>
    </source>
</reference>
<proteinExistence type="predicted"/>
<feature type="transmembrane region" description="Helical" evidence="2">
    <location>
        <begin position="201"/>
        <end position="223"/>
    </location>
</feature>
<evidence type="ECO:0000256" key="1">
    <source>
        <dbReference type="SAM" id="MobiDB-lite"/>
    </source>
</evidence>
<evidence type="ECO:0000313" key="3">
    <source>
        <dbReference type="EMBL" id="AKV01674.1"/>
    </source>
</evidence>
<feature type="region of interest" description="Disordered" evidence="1">
    <location>
        <begin position="254"/>
        <end position="325"/>
    </location>
</feature>
<accession>A0A0K1Q7G7</accession>
<protein>
    <recommendedName>
        <fullName evidence="5">Zinc finger/thioredoxin putative domain-containing protein</fullName>
    </recommendedName>
</protein>
<keyword evidence="2" id="KW-0812">Transmembrane</keyword>
<keyword evidence="2" id="KW-0472">Membrane</keyword>
<dbReference type="RefSeq" id="WP_146652730.1">
    <property type="nucleotide sequence ID" value="NZ_CP012333.1"/>
</dbReference>
<dbReference type="STRING" id="1391654.AKJ09_08337"/>
<feature type="compositionally biased region" description="Low complexity" evidence="1">
    <location>
        <begin position="303"/>
        <end position="321"/>
    </location>
</feature>
<feature type="compositionally biased region" description="Basic residues" evidence="1">
    <location>
        <begin position="276"/>
        <end position="285"/>
    </location>
</feature>
<dbReference type="AlphaFoldDB" id="A0A0K1Q7G7"/>
<dbReference type="EMBL" id="CP012333">
    <property type="protein sequence ID" value="AKV01674.1"/>
    <property type="molecule type" value="Genomic_DNA"/>
</dbReference>
<gene>
    <name evidence="3" type="ORF">AKJ09_08337</name>
</gene>
<evidence type="ECO:0000256" key="2">
    <source>
        <dbReference type="SAM" id="Phobius"/>
    </source>
</evidence>
<organism evidence="3 4">
    <name type="scientific">Labilithrix luteola</name>
    <dbReference type="NCBI Taxonomy" id="1391654"/>
    <lineage>
        <taxon>Bacteria</taxon>
        <taxon>Pseudomonadati</taxon>
        <taxon>Myxococcota</taxon>
        <taxon>Polyangia</taxon>
        <taxon>Polyangiales</taxon>
        <taxon>Labilitrichaceae</taxon>
        <taxon>Labilithrix</taxon>
    </lineage>
</organism>
<dbReference type="Proteomes" id="UP000064967">
    <property type="component" value="Chromosome"/>
</dbReference>